<dbReference type="InterPro" id="IPR001387">
    <property type="entry name" value="Cro/C1-type_HTH"/>
</dbReference>
<dbReference type="Gene3D" id="1.10.260.40">
    <property type="entry name" value="lambda repressor-like DNA-binding domains"/>
    <property type="match status" value="1"/>
</dbReference>
<accession>A0A0G3BDC0</accession>
<dbReference type="SUPFAM" id="SSF47413">
    <property type="entry name" value="lambda repressor-like DNA-binding domains"/>
    <property type="match status" value="1"/>
</dbReference>
<dbReference type="RefSeq" id="WP_047193421.1">
    <property type="nucleotide sequence ID" value="NZ_CP011371.1"/>
</dbReference>
<dbReference type="GO" id="GO:0005829">
    <property type="term" value="C:cytosol"/>
    <property type="evidence" value="ECO:0007669"/>
    <property type="project" value="TreeGrafter"/>
</dbReference>
<protein>
    <recommendedName>
        <fullName evidence="2">HTH cro/C1-type domain-containing protein</fullName>
    </recommendedName>
</protein>
<reference evidence="3 4" key="1">
    <citation type="submission" date="2015-05" db="EMBL/GenBank/DDBJ databases">
        <authorList>
            <person name="Tang B."/>
            <person name="Yu Y."/>
        </authorList>
    </citation>
    <scope>NUCLEOTIDE SEQUENCE [LARGE SCALE GENOMIC DNA]</scope>
    <source>
        <strain evidence="3 4">DSM 7029</strain>
    </source>
</reference>
<name>A0A0G3BDC0_9BURK</name>
<dbReference type="KEGG" id="pbh:AAW51_0591"/>
<dbReference type="Pfam" id="PF01381">
    <property type="entry name" value="HTH_3"/>
    <property type="match status" value="1"/>
</dbReference>
<keyword evidence="4" id="KW-1185">Reference proteome</keyword>
<dbReference type="OrthoDB" id="1097442at2"/>
<proteinExistence type="predicted"/>
<dbReference type="PROSITE" id="PS50943">
    <property type="entry name" value="HTH_CROC1"/>
    <property type="match status" value="1"/>
</dbReference>
<evidence type="ECO:0000259" key="2">
    <source>
        <dbReference type="PROSITE" id="PS50943"/>
    </source>
</evidence>
<dbReference type="InterPro" id="IPR050807">
    <property type="entry name" value="TransReg_Diox_bact_type"/>
</dbReference>
<gene>
    <name evidence="3" type="ORF">AAW51_0591</name>
</gene>
<dbReference type="InterPro" id="IPR010982">
    <property type="entry name" value="Lambda_DNA-bd_dom_sf"/>
</dbReference>
<evidence type="ECO:0000256" key="1">
    <source>
        <dbReference type="ARBA" id="ARBA00023125"/>
    </source>
</evidence>
<dbReference type="Proteomes" id="UP000035352">
    <property type="component" value="Chromosome"/>
</dbReference>
<dbReference type="CDD" id="cd00093">
    <property type="entry name" value="HTH_XRE"/>
    <property type="match status" value="1"/>
</dbReference>
<dbReference type="PANTHER" id="PTHR46797:SF1">
    <property type="entry name" value="METHYLPHOSPHONATE SYNTHASE"/>
    <property type="match status" value="1"/>
</dbReference>
<dbReference type="PANTHER" id="PTHR46797">
    <property type="entry name" value="HTH-TYPE TRANSCRIPTIONAL REGULATOR"/>
    <property type="match status" value="1"/>
</dbReference>
<organism evidence="3 4">
    <name type="scientific">Caldimonas brevitalea</name>
    <dbReference type="NCBI Taxonomy" id="413882"/>
    <lineage>
        <taxon>Bacteria</taxon>
        <taxon>Pseudomonadati</taxon>
        <taxon>Pseudomonadota</taxon>
        <taxon>Betaproteobacteria</taxon>
        <taxon>Burkholderiales</taxon>
        <taxon>Sphaerotilaceae</taxon>
        <taxon>Caldimonas</taxon>
    </lineage>
</organism>
<dbReference type="EMBL" id="CP011371">
    <property type="protein sequence ID" value="AKJ27282.1"/>
    <property type="molecule type" value="Genomic_DNA"/>
</dbReference>
<sequence>MPRARDETVIAAFADVLAGLRRARGLTQEALAHEAGIDRTFVGLLETGKRQPTLSVLFALAGALGVKPEKLVADTRSRAAG</sequence>
<dbReference type="GO" id="GO:0003700">
    <property type="term" value="F:DNA-binding transcription factor activity"/>
    <property type="evidence" value="ECO:0007669"/>
    <property type="project" value="TreeGrafter"/>
</dbReference>
<keyword evidence="1" id="KW-0238">DNA-binding</keyword>
<feature type="domain" description="HTH cro/C1-type" evidence="2">
    <location>
        <begin position="17"/>
        <end position="71"/>
    </location>
</feature>
<dbReference type="STRING" id="413882.AAW51_0591"/>
<dbReference type="SMART" id="SM00530">
    <property type="entry name" value="HTH_XRE"/>
    <property type="match status" value="1"/>
</dbReference>
<evidence type="ECO:0000313" key="4">
    <source>
        <dbReference type="Proteomes" id="UP000035352"/>
    </source>
</evidence>
<dbReference type="GO" id="GO:0003677">
    <property type="term" value="F:DNA binding"/>
    <property type="evidence" value="ECO:0007669"/>
    <property type="project" value="UniProtKB-KW"/>
</dbReference>
<dbReference type="AlphaFoldDB" id="A0A0G3BDC0"/>
<evidence type="ECO:0000313" key="3">
    <source>
        <dbReference type="EMBL" id="AKJ27282.1"/>
    </source>
</evidence>